<evidence type="ECO:0000313" key="2">
    <source>
        <dbReference type="EMBL" id="SEO23732.1"/>
    </source>
</evidence>
<accession>A0A1H8N2E7</accession>
<evidence type="ECO:0000256" key="1">
    <source>
        <dbReference type="SAM" id="Phobius"/>
    </source>
</evidence>
<keyword evidence="1" id="KW-0812">Transmembrane</keyword>
<dbReference type="InterPro" id="IPR009526">
    <property type="entry name" value="DUF1146"/>
</dbReference>
<keyword evidence="1" id="KW-1133">Transmembrane helix</keyword>
<evidence type="ECO:0000313" key="3">
    <source>
        <dbReference type="Proteomes" id="UP000199300"/>
    </source>
</evidence>
<dbReference type="Pfam" id="PF06612">
    <property type="entry name" value="DUF1146"/>
    <property type="match status" value="1"/>
</dbReference>
<keyword evidence="3" id="KW-1185">Reference proteome</keyword>
<feature type="transmembrane region" description="Helical" evidence="1">
    <location>
        <begin position="47"/>
        <end position="69"/>
    </location>
</feature>
<dbReference type="RefSeq" id="WP_091496915.1">
    <property type="nucleotide sequence ID" value="NZ_FODJ01000005.1"/>
</dbReference>
<feature type="transmembrane region" description="Helical" evidence="1">
    <location>
        <begin position="6"/>
        <end position="27"/>
    </location>
</feature>
<dbReference type="STRING" id="872970.SAMN04488134_10596"/>
<dbReference type="AlphaFoldDB" id="A0A1H8N2E7"/>
<proteinExistence type="predicted"/>
<dbReference type="NCBIfam" id="TIGR02327">
    <property type="entry name" value="int_mem_ywzB"/>
    <property type="match status" value="1"/>
</dbReference>
<dbReference type="EMBL" id="FODJ01000005">
    <property type="protein sequence ID" value="SEO23732.1"/>
    <property type="molecule type" value="Genomic_DNA"/>
</dbReference>
<organism evidence="2 3">
    <name type="scientific">Amphibacillus marinus</name>
    <dbReference type="NCBI Taxonomy" id="872970"/>
    <lineage>
        <taxon>Bacteria</taxon>
        <taxon>Bacillati</taxon>
        <taxon>Bacillota</taxon>
        <taxon>Bacilli</taxon>
        <taxon>Bacillales</taxon>
        <taxon>Bacillaceae</taxon>
        <taxon>Amphibacillus</taxon>
    </lineage>
</organism>
<reference evidence="2 3" key="1">
    <citation type="submission" date="2016-10" db="EMBL/GenBank/DDBJ databases">
        <authorList>
            <person name="de Groot N.N."/>
        </authorList>
    </citation>
    <scope>NUCLEOTIDE SEQUENCE [LARGE SCALE GENOMIC DNA]</scope>
    <source>
        <strain evidence="2 3">CGMCC 1.10434</strain>
    </source>
</reference>
<sequence>MLQDLGIEALINIVSHLFFITVTWQVIRAVRLDEIFSKNRILEARIFILFVTIMIGSAVSNFVIDLLTWSQRLLYLF</sequence>
<name>A0A1H8N2E7_9BACI</name>
<gene>
    <name evidence="2" type="ORF">SAMN04488134_10596</name>
</gene>
<protein>
    <submittedName>
        <fullName evidence="2">Conserved hypothetical integral membrane protein</fullName>
    </submittedName>
</protein>
<dbReference type="OrthoDB" id="1651016at2"/>
<keyword evidence="1" id="KW-0472">Membrane</keyword>
<dbReference type="Proteomes" id="UP000199300">
    <property type="component" value="Unassembled WGS sequence"/>
</dbReference>